<dbReference type="Proteomes" id="UP000316714">
    <property type="component" value="Unassembled WGS sequence"/>
</dbReference>
<protein>
    <submittedName>
        <fullName evidence="1">Uncharacterized protein</fullName>
    </submittedName>
</protein>
<comment type="caution">
    <text evidence="1">The sequence shown here is derived from an EMBL/GenBank/DDBJ whole genome shotgun (WGS) entry which is preliminary data.</text>
</comment>
<gene>
    <name evidence="1" type="ORF">KOR34_17610</name>
</gene>
<evidence type="ECO:0000313" key="1">
    <source>
        <dbReference type="EMBL" id="TWT36816.1"/>
    </source>
</evidence>
<name>A0A5C5VDX9_9BACT</name>
<reference evidence="1 2" key="1">
    <citation type="submission" date="2019-02" db="EMBL/GenBank/DDBJ databases">
        <title>Deep-cultivation of Planctomycetes and their phenomic and genomic characterization uncovers novel biology.</title>
        <authorList>
            <person name="Wiegand S."/>
            <person name="Jogler M."/>
            <person name="Boedeker C."/>
            <person name="Pinto D."/>
            <person name="Vollmers J."/>
            <person name="Rivas-Marin E."/>
            <person name="Kohn T."/>
            <person name="Peeters S.H."/>
            <person name="Heuer A."/>
            <person name="Rast P."/>
            <person name="Oberbeckmann S."/>
            <person name="Bunk B."/>
            <person name="Jeske O."/>
            <person name="Meyerdierks A."/>
            <person name="Storesund J.E."/>
            <person name="Kallscheuer N."/>
            <person name="Luecker S."/>
            <person name="Lage O.M."/>
            <person name="Pohl T."/>
            <person name="Merkel B.J."/>
            <person name="Hornburger P."/>
            <person name="Mueller R.-W."/>
            <person name="Bruemmer F."/>
            <person name="Labrenz M."/>
            <person name="Spormann A.M."/>
            <person name="Op Den Camp H."/>
            <person name="Overmann J."/>
            <person name="Amann R."/>
            <person name="Jetten M.S.M."/>
            <person name="Mascher T."/>
            <person name="Medema M.H."/>
            <person name="Devos D.P."/>
            <person name="Kaster A.-K."/>
            <person name="Ovreas L."/>
            <person name="Rohde M."/>
            <person name="Galperin M.Y."/>
            <person name="Jogler C."/>
        </authorList>
    </citation>
    <scope>NUCLEOTIDE SEQUENCE [LARGE SCALE GENOMIC DNA]</scope>
    <source>
        <strain evidence="1 2">KOR34</strain>
    </source>
</reference>
<organism evidence="1 2">
    <name type="scientific">Posidoniimonas corsicana</name>
    <dbReference type="NCBI Taxonomy" id="1938618"/>
    <lineage>
        <taxon>Bacteria</taxon>
        <taxon>Pseudomonadati</taxon>
        <taxon>Planctomycetota</taxon>
        <taxon>Planctomycetia</taxon>
        <taxon>Pirellulales</taxon>
        <taxon>Lacipirellulaceae</taxon>
        <taxon>Posidoniimonas</taxon>
    </lineage>
</organism>
<keyword evidence="2" id="KW-1185">Reference proteome</keyword>
<evidence type="ECO:0000313" key="2">
    <source>
        <dbReference type="Proteomes" id="UP000316714"/>
    </source>
</evidence>
<dbReference type="RefSeq" id="WP_146564042.1">
    <property type="nucleotide sequence ID" value="NZ_SIHJ01000001.1"/>
</dbReference>
<dbReference type="AlphaFoldDB" id="A0A5C5VDX9"/>
<accession>A0A5C5VDX9</accession>
<sequence length="148" mass="16695">MHSTLNALAAGEEVTREQLEELAGQLIEALKRAIRVDEVEVIKSRIDVSGAFPGWFCKLACQSPMPPFQYQWQALLSLDGYDQDDGARGINCCAHVLVFVSGKRVASDSGSVIRLDLRESDGVWKWVESGWEVDEYQEFEDIVAFLWR</sequence>
<dbReference type="EMBL" id="SIHJ01000001">
    <property type="protein sequence ID" value="TWT36816.1"/>
    <property type="molecule type" value="Genomic_DNA"/>
</dbReference>
<proteinExistence type="predicted"/>